<dbReference type="AlphaFoldDB" id="A0A4D6GUY7"/>
<dbReference type="InterPro" id="IPR053849">
    <property type="entry name" value="DUF5817_C"/>
</dbReference>
<sequence length="174" mass="18482">MSYAVVGCSDCNALWVVAGRPETTSCPRCETRHQFGTLKQFVTTDDEDHAREVRASILANKAGYGEAFADMDGFTALGEDAMAAGIDDDDYLDAAGVDAAEAAAAGERAEGTRRSRSRQDTVRAALRELDEPTEREVAAFAAEHGVGSEYVADALAKLTRAGEVVDAGDGYRLL</sequence>
<evidence type="ECO:0000259" key="2">
    <source>
        <dbReference type="Pfam" id="PF22798"/>
    </source>
</evidence>
<accession>A0A4D6GUY7</accession>
<dbReference type="Gene3D" id="3.90.820.10">
    <property type="entry name" value="Structural Genomics, Unknown Function 30-nov-00 1gh9 Mol_id"/>
    <property type="match status" value="1"/>
</dbReference>
<organism evidence="3 5">
    <name type="scientific">Halobacterium salinarum (strain ATCC 33171 / DSM 3754 / JCM 8978 / NBRC 102687 / NCIMB 764 / 91-R6)</name>
    <dbReference type="NCBI Taxonomy" id="2597657"/>
    <lineage>
        <taxon>Archaea</taxon>
        <taxon>Methanobacteriati</taxon>
        <taxon>Methanobacteriota</taxon>
        <taxon>Stenosarchaea group</taxon>
        <taxon>Halobacteria</taxon>
        <taxon>Halobacteriales</taxon>
        <taxon>Halobacteriaceae</taxon>
        <taxon>Halobacterium</taxon>
    </lineage>
</organism>
<dbReference type="InterPro" id="IPR043855">
    <property type="entry name" value="DUF5817"/>
</dbReference>
<reference evidence="3 5" key="1">
    <citation type="journal article" date="2019" name="Microbiol. Resour. Announc.">
        <title>The Genome Sequence of the Halobacterium salinarum Type Strain Is Closely Related to That of Laboratory Strains NRC-1 and R1.</title>
        <authorList>
            <person name="Pfeiffer F."/>
            <person name="Marchfelder A."/>
            <person name="Habermann B."/>
            <person name="Dyall-Smith M.L."/>
        </authorList>
    </citation>
    <scope>NUCLEOTIDE SEQUENCE [LARGE SCALE GENOMIC DNA]</scope>
    <source>
        <strain evidence="3">91-R6</strain>
        <strain evidence="5">ATCC 33171 / DSM 3754 / JCM 8978 / NBRC 102687 / NCIMB 764 / 91-R6</strain>
    </source>
</reference>
<reference evidence="3" key="3">
    <citation type="journal article" name="MicrobiologyOpen">
        <title>Whole-genome comparison between the type strain of Halobacterium salinarum (DSM 3754(T)) and the laboratory strains R1 and NRC-1.</title>
        <authorList>
            <person name="Pfeiffer F."/>
            <person name="Losensky G."/>
            <person name="Marchfelder A."/>
            <person name="Habermann B."/>
            <person name="Dyall-Smith M."/>
        </authorList>
    </citation>
    <scope>NUCLEOTIDE SEQUENCE</scope>
    <source>
        <strain evidence="3">91-R6</strain>
    </source>
</reference>
<evidence type="ECO:0000313" key="4">
    <source>
        <dbReference type="EMBL" id="TYO81821.1"/>
    </source>
</evidence>
<dbReference type="RefSeq" id="WP_010903373.1">
    <property type="nucleotide sequence ID" value="NZ_VRYN01000001.1"/>
</dbReference>
<evidence type="ECO:0000259" key="1">
    <source>
        <dbReference type="Pfam" id="PF19134"/>
    </source>
</evidence>
<gene>
    <name evidence="4" type="ORF">APQ99_00331</name>
    <name evidence="3" type="ORF">HBSAL_09555</name>
</gene>
<dbReference type="GeneID" id="68694494"/>
<name>A0A4D6GUY7_HALS9</name>
<evidence type="ECO:0000313" key="5">
    <source>
        <dbReference type="Proteomes" id="UP000296216"/>
    </source>
</evidence>
<reference evidence="4 6" key="2">
    <citation type="submission" date="2019-07" db="EMBL/GenBank/DDBJ databases">
        <title>Genomic Encyclopedia of Archaeal and Bacterial Type Strains, Phase II (KMG-II): from individual species to whole genera.</title>
        <authorList>
            <person name="Goeker M."/>
        </authorList>
    </citation>
    <scope>NUCLEOTIDE SEQUENCE [LARGE SCALE GENOMIC DNA]</scope>
    <source>
        <strain evidence="4 6">DSM 3754</strain>
    </source>
</reference>
<protein>
    <submittedName>
        <fullName evidence="3">Uncharacterized protein</fullName>
    </submittedName>
</protein>
<feature type="domain" description="DUF5817" evidence="2">
    <location>
        <begin position="120"/>
        <end position="173"/>
    </location>
</feature>
<proteinExistence type="predicted"/>
<dbReference type="EMBL" id="VRYN01000001">
    <property type="protein sequence ID" value="TYO81821.1"/>
    <property type="molecule type" value="Genomic_DNA"/>
</dbReference>
<dbReference type="Proteomes" id="UP000323075">
    <property type="component" value="Unassembled WGS sequence"/>
</dbReference>
<dbReference type="Pfam" id="PF22798">
    <property type="entry name" value="DUF5817_CT"/>
    <property type="match status" value="1"/>
</dbReference>
<feature type="domain" description="DUF5817" evidence="1">
    <location>
        <begin position="3"/>
        <end position="59"/>
    </location>
</feature>
<dbReference type="EMBL" id="CP038631">
    <property type="protein sequence ID" value="QCC45555.1"/>
    <property type="molecule type" value="Genomic_DNA"/>
</dbReference>
<dbReference type="Proteomes" id="UP000296216">
    <property type="component" value="Chromosome"/>
</dbReference>
<evidence type="ECO:0000313" key="3">
    <source>
        <dbReference type="EMBL" id="QCC45555.1"/>
    </source>
</evidence>
<evidence type="ECO:0000313" key="6">
    <source>
        <dbReference type="Proteomes" id="UP000323075"/>
    </source>
</evidence>
<dbReference type="Pfam" id="PF19134">
    <property type="entry name" value="DUF5817"/>
    <property type="match status" value="1"/>
</dbReference>